<dbReference type="OrthoDB" id="9893545at2759"/>
<dbReference type="InterPro" id="IPR008984">
    <property type="entry name" value="SMAD_FHA_dom_sf"/>
</dbReference>
<evidence type="ECO:0000256" key="4">
    <source>
        <dbReference type="ARBA" id="ARBA00022859"/>
    </source>
</evidence>
<feature type="domain" description="FHA" evidence="7">
    <location>
        <begin position="64"/>
        <end position="135"/>
    </location>
</feature>
<dbReference type="InterPro" id="IPR000253">
    <property type="entry name" value="FHA_dom"/>
</dbReference>
<dbReference type="PANTHER" id="PTHR31266:SF2">
    <property type="entry name" value="TRAF-INTERACTING PROTEIN WITH FHA DOMAIN-CONTAINING PROTEIN A"/>
    <property type="match status" value="1"/>
</dbReference>
<gene>
    <name evidence="8" type="primary">TIFA</name>
</gene>
<comment type="similarity">
    <text evidence="5">Belongs to the TIFA family.</text>
</comment>
<dbReference type="GO" id="GO:0045087">
    <property type="term" value="P:innate immune response"/>
    <property type="evidence" value="ECO:0007669"/>
    <property type="project" value="UniProtKB-KW"/>
</dbReference>
<reference evidence="8" key="1">
    <citation type="submission" date="2025-08" db="UniProtKB">
        <authorList>
            <consortium name="Ensembl"/>
        </authorList>
    </citation>
    <scope>IDENTIFICATION</scope>
</reference>
<evidence type="ECO:0000256" key="6">
    <source>
        <dbReference type="ARBA" id="ARBA00040160"/>
    </source>
</evidence>
<reference evidence="8" key="2">
    <citation type="submission" date="2025-09" db="UniProtKB">
        <authorList>
            <consortium name="Ensembl"/>
        </authorList>
    </citation>
    <scope>IDENTIFICATION</scope>
</reference>
<proteinExistence type="inferred from homology"/>
<sequence>MRSSTGKVNARRIEMAAVSNNAETEETVACLHMTFYHPNSYNQMIFQSIPLGLSQEITSDTTVAFGRDLNICKYVFLCKKASRVQFVIHMFKPFHSDQMAFEIKNMSKIKLYVDHLELDCLNKIELPVKCMIRFGEFQILVQKESGESKKFFQISCNFSREPLVQEAPGRVMLSIPEHGMLNGSAQPTLLKCSIAEETDENQL</sequence>
<dbReference type="GeneTree" id="ENSGT00940000154589"/>
<evidence type="ECO:0000313" key="9">
    <source>
        <dbReference type="Proteomes" id="UP000694569"/>
    </source>
</evidence>
<dbReference type="GO" id="GO:0043123">
    <property type="term" value="P:positive regulation of canonical NF-kappaB signal transduction"/>
    <property type="evidence" value="ECO:0007669"/>
    <property type="project" value="InterPro"/>
</dbReference>
<accession>A0A8C5M3Q4</accession>
<organism evidence="8 9">
    <name type="scientific">Leptobrachium leishanense</name>
    <name type="common">Leishan spiny toad</name>
    <dbReference type="NCBI Taxonomy" id="445787"/>
    <lineage>
        <taxon>Eukaryota</taxon>
        <taxon>Metazoa</taxon>
        <taxon>Chordata</taxon>
        <taxon>Craniata</taxon>
        <taxon>Vertebrata</taxon>
        <taxon>Euteleostomi</taxon>
        <taxon>Amphibia</taxon>
        <taxon>Batrachia</taxon>
        <taxon>Anura</taxon>
        <taxon>Pelobatoidea</taxon>
        <taxon>Megophryidae</taxon>
        <taxon>Leptobrachium</taxon>
    </lineage>
</organism>
<evidence type="ECO:0000259" key="7">
    <source>
        <dbReference type="Pfam" id="PF00498"/>
    </source>
</evidence>
<keyword evidence="9" id="KW-1185">Reference proteome</keyword>
<keyword evidence="3" id="KW-0399">Innate immunity</keyword>
<evidence type="ECO:0000256" key="3">
    <source>
        <dbReference type="ARBA" id="ARBA00022588"/>
    </source>
</evidence>
<dbReference type="Pfam" id="PF00498">
    <property type="entry name" value="FHA"/>
    <property type="match status" value="1"/>
</dbReference>
<evidence type="ECO:0000256" key="1">
    <source>
        <dbReference type="ARBA" id="ARBA00004496"/>
    </source>
</evidence>
<keyword evidence="4" id="KW-0391">Immunity</keyword>
<evidence type="ECO:0000256" key="2">
    <source>
        <dbReference type="ARBA" id="ARBA00022490"/>
    </source>
</evidence>
<dbReference type="SUPFAM" id="SSF49879">
    <property type="entry name" value="SMAD/FHA domain"/>
    <property type="match status" value="1"/>
</dbReference>
<name>A0A8C5M3Q4_9ANUR</name>
<protein>
    <recommendedName>
        <fullName evidence="6">TRAF-interacting protein with FHA domain-containing protein A</fullName>
    </recommendedName>
</protein>
<dbReference type="AlphaFoldDB" id="A0A8C5M3Q4"/>
<keyword evidence="2" id="KW-0963">Cytoplasm</keyword>
<dbReference type="GO" id="GO:0005737">
    <property type="term" value="C:cytoplasm"/>
    <property type="evidence" value="ECO:0007669"/>
    <property type="project" value="UniProtKB-SubCell"/>
</dbReference>
<dbReference type="Ensembl" id="ENSLLET00000006525.1">
    <property type="protein sequence ID" value="ENSLLEP00000006262.1"/>
    <property type="gene ID" value="ENSLLEG00000003955.1"/>
</dbReference>
<dbReference type="PANTHER" id="PTHR31266">
    <property type="entry name" value="TRAF-INTERACTING PROTEIN WITH FHA DOMAIN-CONTAINING PROTEIN A FAMILY MEMBER"/>
    <property type="match status" value="1"/>
</dbReference>
<comment type="subcellular location">
    <subcellularLocation>
        <location evidence="1">Cytoplasm</location>
    </subcellularLocation>
</comment>
<dbReference type="Proteomes" id="UP000694569">
    <property type="component" value="Unplaced"/>
</dbReference>
<dbReference type="InterPro" id="IPR033621">
    <property type="entry name" value="TIFA"/>
</dbReference>
<evidence type="ECO:0000313" key="8">
    <source>
        <dbReference type="Ensembl" id="ENSLLEP00000006262.1"/>
    </source>
</evidence>
<evidence type="ECO:0000256" key="5">
    <source>
        <dbReference type="ARBA" id="ARBA00038199"/>
    </source>
</evidence>
<dbReference type="Gene3D" id="2.60.200.20">
    <property type="match status" value="1"/>
</dbReference>